<protein>
    <submittedName>
        <fullName evidence="1">Uncharacterized protein</fullName>
    </submittedName>
</protein>
<name>A0ACB8D5P5_DERSI</name>
<sequence length="360" mass="40200">MVPPTVQTLKAVPPFIPANGNEWWHFPQHRYSKFRIATLHMFCKDYAVLNDIIHFRELMGMPPKEWRCCVWVHQVCEELHNIVKLNKLARFRLSYFPYMRVLNIISRSPLSVSASPNTHTFIHAIGTIKGVERSRNARLVGHISEDVLTNAIIVALVTTGTDAKFRASWVPKKVAASVDKAEQMLKAAAKPGGQSSAKLPTTPDPLTDPNFDYTYIHIHYIYVYIDAHVHQTNPPNACRRVIHRITPKASSAELMGNIWDPDSGIVTARMMESTHTALITFSGSLIPRWVNYLGVMSRSQPQASSSTTTDTTGTSDKTAKTIHHSHKAPVTLTKSKNVPSDPRTYNLLNTGQGTAKNGDD</sequence>
<dbReference type="EMBL" id="CM023472">
    <property type="protein sequence ID" value="KAH7959676.1"/>
    <property type="molecule type" value="Genomic_DNA"/>
</dbReference>
<gene>
    <name evidence="1" type="ORF">HPB49_012959</name>
</gene>
<comment type="caution">
    <text evidence="1">The sequence shown here is derived from an EMBL/GenBank/DDBJ whole genome shotgun (WGS) entry which is preliminary data.</text>
</comment>
<reference evidence="1" key="1">
    <citation type="submission" date="2020-05" db="EMBL/GenBank/DDBJ databases">
        <title>Large-scale comparative analyses of tick genomes elucidate their genetic diversity and vector capacities.</title>
        <authorList>
            <person name="Jia N."/>
            <person name="Wang J."/>
            <person name="Shi W."/>
            <person name="Du L."/>
            <person name="Sun Y."/>
            <person name="Zhan W."/>
            <person name="Jiang J."/>
            <person name="Wang Q."/>
            <person name="Zhang B."/>
            <person name="Ji P."/>
            <person name="Sakyi L.B."/>
            <person name="Cui X."/>
            <person name="Yuan T."/>
            <person name="Jiang B."/>
            <person name="Yang W."/>
            <person name="Lam T.T.-Y."/>
            <person name="Chang Q."/>
            <person name="Ding S."/>
            <person name="Wang X."/>
            <person name="Zhu J."/>
            <person name="Ruan X."/>
            <person name="Zhao L."/>
            <person name="Wei J."/>
            <person name="Que T."/>
            <person name="Du C."/>
            <person name="Cheng J."/>
            <person name="Dai P."/>
            <person name="Han X."/>
            <person name="Huang E."/>
            <person name="Gao Y."/>
            <person name="Liu J."/>
            <person name="Shao H."/>
            <person name="Ye R."/>
            <person name="Li L."/>
            <person name="Wei W."/>
            <person name="Wang X."/>
            <person name="Wang C."/>
            <person name="Yang T."/>
            <person name="Huo Q."/>
            <person name="Li W."/>
            <person name="Guo W."/>
            <person name="Chen H."/>
            <person name="Zhou L."/>
            <person name="Ni X."/>
            <person name="Tian J."/>
            <person name="Zhou Y."/>
            <person name="Sheng Y."/>
            <person name="Liu T."/>
            <person name="Pan Y."/>
            <person name="Xia L."/>
            <person name="Li J."/>
            <person name="Zhao F."/>
            <person name="Cao W."/>
        </authorList>
    </citation>
    <scope>NUCLEOTIDE SEQUENCE</scope>
    <source>
        <strain evidence="1">Dsil-2018</strain>
    </source>
</reference>
<accession>A0ACB8D5P5</accession>
<organism evidence="1 2">
    <name type="scientific">Dermacentor silvarum</name>
    <name type="common">Tick</name>
    <dbReference type="NCBI Taxonomy" id="543639"/>
    <lineage>
        <taxon>Eukaryota</taxon>
        <taxon>Metazoa</taxon>
        <taxon>Ecdysozoa</taxon>
        <taxon>Arthropoda</taxon>
        <taxon>Chelicerata</taxon>
        <taxon>Arachnida</taxon>
        <taxon>Acari</taxon>
        <taxon>Parasitiformes</taxon>
        <taxon>Ixodida</taxon>
        <taxon>Ixodoidea</taxon>
        <taxon>Ixodidae</taxon>
        <taxon>Rhipicephalinae</taxon>
        <taxon>Dermacentor</taxon>
    </lineage>
</organism>
<evidence type="ECO:0000313" key="2">
    <source>
        <dbReference type="Proteomes" id="UP000821865"/>
    </source>
</evidence>
<keyword evidence="2" id="KW-1185">Reference proteome</keyword>
<evidence type="ECO:0000313" key="1">
    <source>
        <dbReference type="EMBL" id="KAH7959676.1"/>
    </source>
</evidence>
<dbReference type="Proteomes" id="UP000821865">
    <property type="component" value="Chromosome 3"/>
</dbReference>
<proteinExistence type="predicted"/>